<dbReference type="CDD" id="cd04301">
    <property type="entry name" value="NAT_SF"/>
    <property type="match status" value="1"/>
</dbReference>
<feature type="domain" description="N-acetyltransferase" evidence="1">
    <location>
        <begin position="23"/>
        <end position="175"/>
    </location>
</feature>
<sequence>MPASASPLVMSDRSALSRSGLLYRTRPVRRSDEAALRDMFLRCSADDLRLRCFGISKTFPGVFAAHLARLSGPDEFAIVAVLESGEIGGVVHAVGVGSAEADYDIMVRTDLKGQGIGTRLMREMLTEAGRSGFQAVHGDVMLGNRAMLLLAGDLGFRRVATDGGVVRIRATPQRPGPAAAAAA</sequence>
<comment type="caution">
    <text evidence="2">The sequence shown here is derived from an EMBL/GenBank/DDBJ whole genome shotgun (WGS) entry which is preliminary data.</text>
</comment>
<keyword evidence="2" id="KW-0808">Transferase</keyword>
<organism evidence="2 3">
    <name type="scientific">Lichenibacterium ramalinae</name>
    <dbReference type="NCBI Taxonomy" id="2316527"/>
    <lineage>
        <taxon>Bacteria</taxon>
        <taxon>Pseudomonadati</taxon>
        <taxon>Pseudomonadota</taxon>
        <taxon>Alphaproteobacteria</taxon>
        <taxon>Hyphomicrobiales</taxon>
        <taxon>Lichenihabitantaceae</taxon>
        <taxon>Lichenibacterium</taxon>
    </lineage>
</organism>
<gene>
    <name evidence="2" type="ORF">D3272_20070</name>
</gene>
<dbReference type="OrthoDB" id="9807426at2"/>
<protein>
    <submittedName>
        <fullName evidence="2">GNAT family N-acetyltransferase</fullName>
    </submittedName>
</protein>
<dbReference type="InterPro" id="IPR000182">
    <property type="entry name" value="GNAT_dom"/>
</dbReference>
<proteinExistence type="predicted"/>
<dbReference type="SUPFAM" id="SSF55729">
    <property type="entry name" value="Acyl-CoA N-acyltransferases (Nat)"/>
    <property type="match status" value="1"/>
</dbReference>
<evidence type="ECO:0000313" key="2">
    <source>
        <dbReference type="EMBL" id="RYB02696.1"/>
    </source>
</evidence>
<dbReference type="PROSITE" id="PS51186">
    <property type="entry name" value="GNAT"/>
    <property type="match status" value="1"/>
</dbReference>
<dbReference type="RefSeq" id="WP_129220994.1">
    <property type="nucleotide sequence ID" value="NZ_QYBC01000018.1"/>
</dbReference>
<dbReference type="GO" id="GO:0016747">
    <property type="term" value="F:acyltransferase activity, transferring groups other than amino-acyl groups"/>
    <property type="evidence" value="ECO:0007669"/>
    <property type="project" value="InterPro"/>
</dbReference>
<keyword evidence="3" id="KW-1185">Reference proteome</keyword>
<dbReference type="AlphaFoldDB" id="A0A4Q2RAP0"/>
<name>A0A4Q2RAP0_9HYPH</name>
<reference evidence="2 3" key="1">
    <citation type="submission" date="2018-09" db="EMBL/GenBank/DDBJ databases">
        <authorList>
            <person name="Grouzdev D.S."/>
            <person name="Krutkina M.S."/>
        </authorList>
    </citation>
    <scope>NUCLEOTIDE SEQUENCE [LARGE SCALE GENOMIC DNA]</scope>
    <source>
        <strain evidence="2 3">RmlP001</strain>
    </source>
</reference>
<reference evidence="2 3" key="2">
    <citation type="submission" date="2019-02" db="EMBL/GenBank/DDBJ databases">
        <title>'Lichenibacterium ramalinii' gen. nov. sp. nov., 'Lichenibacterium minor' gen. nov. sp. nov.</title>
        <authorList>
            <person name="Pankratov T."/>
        </authorList>
    </citation>
    <scope>NUCLEOTIDE SEQUENCE [LARGE SCALE GENOMIC DNA]</scope>
    <source>
        <strain evidence="2 3">RmlP001</strain>
    </source>
</reference>
<evidence type="ECO:0000313" key="3">
    <source>
        <dbReference type="Proteomes" id="UP000289411"/>
    </source>
</evidence>
<accession>A0A4Q2RAP0</accession>
<dbReference type="InterPro" id="IPR016181">
    <property type="entry name" value="Acyl_CoA_acyltransferase"/>
</dbReference>
<dbReference type="EMBL" id="QYBC01000018">
    <property type="protein sequence ID" value="RYB02696.1"/>
    <property type="molecule type" value="Genomic_DNA"/>
</dbReference>
<dbReference type="Pfam" id="PF00583">
    <property type="entry name" value="Acetyltransf_1"/>
    <property type="match status" value="1"/>
</dbReference>
<dbReference type="Gene3D" id="3.40.630.30">
    <property type="match status" value="1"/>
</dbReference>
<evidence type="ECO:0000259" key="1">
    <source>
        <dbReference type="PROSITE" id="PS51186"/>
    </source>
</evidence>
<dbReference type="Proteomes" id="UP000289411">
    <property type="component" value="Unassembled WGS sequence"/>
</dbReference>